<gene>
    <name evidence="1" type="ORF">CY34DRAFT_801532</name>
</gene>
<dbReference type="AlphaFoldDB" id="A0A0D0BQX0"/>
<proteinExistence type="predicted"/>
<dbReference type="EMBL" id="KN835172">
    <property type="protein sequence ID" value="KIK45458.1"/>
    <property type="molecule type" value="Genomic_DNA"/>
</dbReference>
<reference evidence="2" key="2">
    <citation type="submission" date="2015-01" db="EMBL/GenBank/DDBJ databases">
        <title>Evolutionary Origins and Diversification of the Mycorrhizal Mutualists.</title>
        <authorList>
            <consortium name="DOE Joint Genome Institute"/>
            <consortium name="Mycorrhizal Genomics Consortium"/>
            <person name="Kohler A."/>
            <person name="Kuo A."/>
            <person name="Nagy L.G."/>
            <person name="Floudas D."/>
            <person name="Copeland A."/>
            <person name="Barry K.W."/>
            <person name="Cichocki N."/>
            <person name="Veneault-Fourrey C."/>
            <person name="LaButti K."/>
            <person name="Lindquist E.A."/>
            <person name="Lipzen A."/>
            <person name="Lundell T."/>
            <person name="Morin E."/>
            <person name="Murat C."/>
            <person name="Riley R."/>
            <person name="Ohm R."/>
            <person name="Sun H."/>
            <person name="Tunlid A."/>
            <person name="Henrissat B."/>
            <person name="Grigoriev I.V."/>
            <person name="Hibbett D.S."/>
            <person name="Martin F."/>
        </authorList>
    </citation>
    <scope>NUCLEOTIDE SEQUENCE [LARGE SCALE GENOMIC DNA]</scope>
    <source>
        <strain evidence="2">UH-Slu-Lm8-n1</strain>
    </source>
</reference>
<accession>A0A0D0BQX0</accession>
<name>A0A0D0BQX0_9AGAM</name>
<dbReference type="InParanoid" id="A0A0D0BQX0"/>
<dbReference type="OrthoDB" id="3245714at2759"/>
<evidence type="ECO:0000313" key="2">
    <source>
        <dbReference type="Proteomes" id="UP000054485"/>
    </source>
</evidence>
<dbReference type="HOGENOM" id="CLU_2442346_0_0_1"/>
<organism evidence="1 2">
    <name type="scientific">Suillus luteus UH-Slu-Lm8-n1</name>
    <dbReference type="NCBI Taxonomy" id="930992"/>
    <lineage>
        <taxon>Eukaryota</taxon>
        <taxon>Fungi</taxon>
        <taxon>Dikarya</taxon>
        <taxon>Basidiomycota</taxon>
        <taxon>Agaricomycotina</taxon>
        <taxon>Agaricomycetes</taxon>
        <taxon>Agaricomycetidae</taxon>
        <taxon>Boletales</taxon>
        <taxon>Suillineae</taxon>
        <taxon>Suillaceae</taxon>
        <taxon>Suillus</taxon>
    </lineage>
</organism>
<protein>
    <submittedName>
        <fullName evidence="1">Unplaced genomic scaffold CY34scaffold_41, whole genome shotgun sequence</fullName>
    </submittedName>
</protein>
<reference evidence="1 2" key="1">
    <citation type="submission" date="2014-04" db="EMBL/GenBank/DDBJ databases">
        <authorList>
            <consortium name="DOE Joint Genome Institute"/>
            <person name="Kuo A."/>
            <person name="Ruytinx J."/>
            <person name="Rineau F."/>
            <person name="Colpaert J."/>
            <person name="Kohler A."/>
            <person name="Nagy L.G."/>
            <person name="Floudas D."/>
            <person name="Copeland A."/>
            <person name="Barry K.W."/>
            <person name="Cichocki N."/>
            <person name="Veneault-Fourrey C."/>
            <person name="LaButti K."/>
            <person name="Lindquist E.A."/>
            <person name="Lipzen A."/>
            <person name="Lundell T."/>
            <person name="Morin E."/>
            <person name="Murat C."/>
            <person name="Sun H."/>
            <person name="Tunlid A."/>
            <person name="Henrissat B."/>
            <person name="Grigoriev I.V."/>
            <person name="Hibbett D.S."/>
            <person name="Martin F."/>
            <person name="Nordberg H.P."/>
            <person name="Cantor M.N."/>
            <person name="Hua S.X."/>
        </authorList>
    </citation>
    <scope>NUCLEOTIDE SEQUENCE [LARGE SCALE GENOMIC DNA]</scope>
    <source>
        <strain evidence="1 2">UH-Slu-Lm8-n1</strain>
    </source>
</reference>
<sequence length="90" mass="9850">MALADFVMFKTKKPSKTQGTVLPDFIRHNADSKLCVDADFEVLPPVRSVIALDDFGHDVEINEPWEFISLAPESPACKGLSYAQAAALTL</sequence>
<evidence type="ECO:0000313" key="1">
    <source>
        <dbReference type="EMBL" id="KIK45458.1"/>
    </source>
</evidence>
<dbReference type="Proteomes" id="UP000054485">
    <property type="component" value="Unassembled WGS sequence"/>
</dbReference>
<keyword evidence="2" id="KW-1185">Reference proteome</keyword>